<keyword evidence="4 6" id="KW-1133">Transmembrane helix</keyword>
<comment type="subcellular location">
    <subcellularLocation>
        <location evidence="1">Membrane</location>
        <topology evidence="1">Multi-pass membrane protein</topology>
    </subcellularLocation>
</comment>
<feature type="transmembrane region" description="Helical" evidence="6">
    <location>
        <begin position="7"/>
        <end position="29"/>
    </location>
</feature>
<dbReference type="RefSeq" id="WP_052740312.1">
    <property type="nucleotide sequence ID" value="NZ_CAUERS010000119.1"/>
</dbReference>
<evidence type="ECO:0000313" key="8">
    <source>
        <dbReference type="Proteomes" id="UP000034076"/>
    </source>
</evidence>
<feature type="transmembrane region" description="Helical" evidence="6">
    <location>
        <begin position="92"/>
        <end position="110"/>
    </location>
</feature>
<dbReference type="InterPro" id="IPR001182">
    <property type="entry name" value="FtsW/RodA"/>
</dbReference>
<keyword evidence="2 6" id="KW-0812">Transmembrane</keyword>
<accession>A0A0M2NL92</accession>
<keyword evidence="7" id="KW-0132">Cell division</keyword>
<evidence type="ECO:0000256" key="5">
    <source>
        <dbReference type="ARBA" id="ARBA00023136"/>
    </source>
</evidence>
<evidence type="ECO:0000256" key="1">
    <source>
        <dbReference type="ARBA" id="ARBA00004141"/>
    </source>
</evidence>
<evidence type="ECO:0000256" key="4">
    <source>
        <dbReference type="ARBA" id="ARBA00022989"/>
    </source>
</evidence>
<dbReference type="GO" id="GO:0051301">
    <property type="term" value="P:cell division"/>
    <property type="evidence" value="ECO:0007669"/>
    <property type="project" value="UniProtKB-KW"/>
</dbReference>
<evidence type="ECO:0000256" key="3">
    <source>
        <dbReference type="ARBA" id="ARBA00022960"/>
    </source>
</evidence>
<keyword evidence="3" id="KW-0133">Cell shape</keyword>
<organism evidence="7 8">
    <name type="scientific">Christensenella hongkongensis</name>
    <dbReference type="NCBI Taxonomy" id="270498"/>
    <lineage>
        <taxon>Bacteria</taxon>
        <taxon>Bacillati</taxon>
        <taxon>Bacillota</taxon>
        <taxon>Clostridia</taxon>
        <taxon>Christensenellales</taxon>
        <taxon>Christensenellaceae</taxon>
        <taxon>Christensenella</taxon>
    </lineage>
</organism>
<evidence type="ECO:0000256" key="6">
    <source>
        <dbReference type="SAM" id="Phobius"/>
    </source>
</evidence>
<feature type="transmembrane region" description="Helical" evidence="6">
    <location>
        <begin position="268"/>
        <end position="289"/>
    </location>
</feature>
<reference evidence="7 8" key="1">
    <citation type="submission" date="2015-04" db="EMBL/GenBank/DDBJ databases">
        <title>Draft genome sequence of bacteremic isolate Catabacter hongkongensis type strain HKU16T.</title>
        <authorList>
            <person name="Lau S.K."/>
            <person name="Teng J.L."/>
            <person name="Huang Y."/>
            <person name="Curreem S.O."/>
            <person name="Tsui S.K."/>
            <person name="Woo P.C."/>
        </authorList>
    </citation>
    <scope>NUCLEOTIDE SEQUENCE [LARGE SCALE GENOMIC DNA]</scope>
    <source>
        <strain evidence="7 8">HKU16</strain>
    </source>
</reference>
<gene>
    <name evidence="7" type="ORF">CHK_0898</name>
</gene>
<feature type="transmembrane region" description="Helical" evidence="6">
    <location>
        <begin position="214"/>
        <end position="241"/>
    </location>
</feature>
<keyword evidence="5 6" id="KW-0472">Membrane</keyword>
<dbReference type="EMBL" id="LAYJ01000068">
    <property type="protein sequence ID" value="KKI51731.1"/>
    <property type="molecule type" value="Genomic_DNA"/>
</dbReference>
<dbReference type="GO" id="GO:0032153">
    <property type="term" value="C:cell division site"/>
    <property type="evidence" value="ECO:0007669"/>
    <property type="project" value="TreeGrafter"/>
</dbReference>
<feature type="transmembrane region" description="Helical" evidence="6">
    <location>
        <begin position="122"/>
        <end position="141"/>
    </location>
</feature>
<dbReference type="AlphaFoldDB" id="A0A0M2NL92"/>
<dbReference type="PANTHER" id="PTHR30474">
    <property type="entry name" value="CELL CYCLE PROTEIN"/>
    <property type="match status" value="1"/>
</dbReference>
<feature type="transmembrane region" description="Helical" evidence="6">
    <location>
        <begin position="35"/>
        <end position="55"/>
    </location>
</feature>
<protein>
    <submittedName>
        <fullName evidence="7">Cell division protein FtsW</fullName>
    </submittedName>
</protein>
<dbReference type="GO" id="GO:0008360">
    <property type="term" value="P:regulation of cell shape"/>
    <property type="evidence" value="ECO:0007669"/>
    <property type="project" value="UniProtKB-KW"/>
</dbReference>
<evidence type="ECO:0000256" key="2">
    <source>
        <dbReference type="ARBA" id="ARBA00022692"/>
    </source>
</evidence>
<comment type="caution">
    <text evidence="7">The sequence shown here is derived from an EMBL/GenBank/DDBJ whole genome shotgun (WGS) entry which is preliminary data.</text>
</comment>
<dbReference type="Pfam" id="PF01098">
    <property type="entry name" value="FTSW_RODA_SPOVE"/>
    <property type="match status" value="1"/>
</dbReference>
<feature type="transmembrane region" description="Helical" evidence="6">
    <location>
        <begin position="375"/>
        <end position="393"/>
    </location>
</feature>
<feature type="transmembrane region" description="Helical" evidence="6">
    <location>
        <begin position="153"/>
        <end position="173"/>
    </location>
</feature>
<feature type="transmembrane region" description="Helical" evidence="6">
    <location>
        <begin position="309"/>
        <end position="330"/>
    </location>
</feature>
<feature type="transmembrane region" description="Helical" evidence="6">
    <location>
        <begin position="67"/>
        <end position="86"/>
    </location>
</feature>
<dbReference type="OrthoDB" id="9812661at2"/>
<keyword evidence="8" id="KW-1185">Reference proteome</keyword>
<proteinExistence type="predicted"/>
<evidence type="ECO:0000313" key="7">
    <source>
        <dbReference type="EMBL" id="KKI51731.1"/>
    </source>
</evidence>
<dbReference type="STRING" id="270498.CHK_0898"/>
<keyword evidence="7" id="KW-0131">Cell cycle</keyword>
<dbReference type="Proteomes" id="UP000034076">
    <property type="component" value="Unassembled WGS sequence"/>
</dbReference>
<name>A0A0M2NL92_9FIRM</name>
<dbReference type="PANTHER" id="PTHR30474:SF3">
    <property type="entry name" value="PEPTIDOGLYCAN GLYCOSYLTRANSFERASE RODA"/>
    <property type="match status" value="1"/>
</dbReference>
<feature type="transmembrane region" description="Helical" evidence="6">
    <location>
        <begin position="342"/>
        <end position="363"/>
    </location>
</feature>
<dbReference type="GO" id="GO:0005886">
    <property type="term" value="C:plasma membrane"/>
    <property type="evidence" value="ECO:0007669"/>
    <property type="project" value="TreeGrafter"/>
</dbReference>
<feature type="transmembrane region" description="Helical" evidence="6">
    <location>
        <begin position="185"/>
        <end position="208"/>
    </location>
</feature>
<sequence>MIIRRYGAGIMLAFMILFLLSGMFLLAFAGGTFDMQAVILGCVFAVFIIIQYNVLRKIFKHLERFTLLIADFLCIISIVILYRINPETASKQFIWILIGNVCMIVAMLVIKKARDFGKINYVFMALAVGMLGITFIFATATNGAKNWIDIGTFRFQPSEFVKILFLIVSAYFLASRTRKRDMWPYFLFTIACVGCLVLSRDLGAALLFSGTFLIVFYAATGSVGITLGATAAFAGGAFLSYKMFAHVRTRVEVWQDPWATYDGKGYQIVQGLLAIASGGLLGSGLGLGMPDVIPAKTTDYIFASIAEEFGIIVAISIIALYLVFIIRGILIAMDARTKFDKLLVFGATVMLSLQSFIIIGGVIKLIPLTGITMPFVSYGGSSMLACMMQLGIIEGVALKNGEYEEAELAEMGGGVE</sequence>
<dbReference type="PATRIC" id="fig|270498.16.peg.494"/>
<dbReference type="GO" id="GO:0015648">
    <property type="term" value="F:lipid-linked peptidoglycan transporter activity"/>
    <property type="evidence" value="ECO:0007669"/>
    <property type="project" value="TreeGrafter"/>
</dbReference>